<dbReference type="RefSeq" id="WP_150119614.1">
    <property type="nucleotide sequence ID" value="NZ_CP013234.1"/>
</dbReference>
<evidence type="ECO:0000313" key="1">
    <source>
        <dbReference type="EMBL" id="AMP03025.1"/>
    </source>
</evidence>
<organism evidence="1 2">
    <name type="scientific">Collimonas pratensis</name>
    <dbReference type="NCBI Taxonomy" id="279113"/>
    <lineage>
        <taxon>Bacteria</taxon>
        <taxon>Pseudomonadati</taxon>
        <taxon>Pseudomonadota</taxon>
        <taxon>Betaproteobacteria</taxon>
        <taxon>Burkholderiales</taxon>
        <taxon>Oxalobacteraceae</taxon>
        <taxon>Collimonas</taxon>
    </lineage>
</organism>
<proteinExistence type="predicted"/>
<dbReference type="PATRIC" id="fig|279113.9.peg.638"/>
<protein>
    <submittedName>
        <fullName evidence="1">Uncharacterized protein</fullName>
    </submittedName>
</protein>
<sequence length="68" mass="7559">MMSQAAALSMRKARFALQYFLDTIRRRSASVSCQFGIAVQHELAQIAVLHQIIAKYQHAIGGTGRALR</sequence>
<dbReference type="STRING" id="279113.CPter91_0630"/>
<accession>A0A127PZK1</accession>
<dbReference type="AlphaFoldDB" id="A0A127PZK1"/>
<gene>
    <name evidence="1" type="ORF">CPter91_0630</name>
</gene>
<dbReference type="Proteomes" id="UP000074561">
    <property type="component" value="Chromosome"/>
</dbReference>
<evidence type="ECO:0000313" key="2">
    <source>
        <dbReference type="Proteomes" id="UP000074561"/>
    </source>
</evidence>
<dbReference type="KEGG" id="cpra:CPter91_0630"/>
<dbReference type="EMBL" id="CP013234">
    <property type="protein sequence ID" value="AMP03025.1"/>
    <property type="molecule type" value="Genomic_DNA"/>
</dbReference>
<reference evidence="1 2" key="1">
    <citation type="submission" date="2015-11" db="EMBL/GenBank/DDBJ databases">
        <title>Exploring the genomic traits of fungus-feeding bacterial genus Collimonas.</title>
        <authorList>
            <person name="Song C."/>
            <person name="Schmidt R."/>
            <person name="de Jager V."/>
            <person name="Krzyzanowska D."/>
            <person name="Jongedijk E."/>
            <person name="Cankar K."/>
            <person name="Beekwilder J."/>
            <person name="van Veen A."/>
            <person name="de Boer W."/>
            <person name="van Veen J.A."/>
            <person name="Garbeva P."/>
        </authorList>
    </citation>
    <scope>NUCLEOTIDE SEQUENCE [LARGE SCALE GENOMIC DNA]</scope>
    <source>
        <strain evidence="1 2">Ter91</strain>
    </source>
</reference>
<name>A0A127PZK1_9BURK</name>